<name>X1I9H3_9ZZZZ</name>
<organism evidence="1">
    <name type="scientific">marine sediment metagenome</name>
    <dbReference type="NCBI Taxonomy" id="412755"/>
    <lineage>
        <taxon>unclassified sequences</taxon>
        <taxon>metagenomes</taxon>
        <taxon>ecological metagenomes</taxon>
    </lineage>
</organism>
<proteinExistence type="predicted"/>
<evidence type="ECO:0000313" key="1">
    <source>
        <dbReference type="EMBL" id="GAH65925.1"/>
    </source>
</evidence>
<protein>
    <submittedName>
        <fullName evidence="1">Uncharacterized protein</fullName>
    </submittedName>
</protein>
<dbReference type="EMBL" id="BARU01028033">
    <property type="protein sequence ID" value="GAH65925.1"/>
    <property type="molecule type" value="Genomic_DNA"/>
</dbReference>
<accession>X1I9H3</accession>
<sequence length="63" mass="6830">MSKAVRLSTMIGSNKPLVSGSNPLAATSNYKSSLTDQGIHHNPQAYSHANHDQGLEDTWSIYT</sequence>
<comment type="caution">
    <text evidence="1">The sequence shown here is derived from an EMBL/GenBank/DDBJ whole genome shotgun (WGS) entry which is preliminary data.</text>
</comment>
<gene>
    <name evidence="1" type="ORF">S03H2_44797</name>
</gene>
<reference evidence="1" key="1">
    <citation type="journal article" date="2014" name="Front. Microbiol.">
        <title>High frequency of phylogenetically diverse reductive dehalogenase-homologous genes in deep subseafloor sedimentary metagenomes.</title>
        <authorList>
            <person name="Kawai M."/>
            <person name="Futagami T."/>
            <person name="Toyoda A."/>
            <person name="Takaki Y."/>
            <person name="Nishi S."/>
            <person name="Hori S."/>
            <person name="Arai W."/>
            <person name="Tsubouchi T."/>
            <person name="Morono Y."/>
            <person name="Uchiyama I."/>
            <person name="Ito T."/>
            <person name="Fujiyama A."/>
            <person name="Inagaki F."/>
            <person name="Takami H."/>
        </authorList>
    </citation>
    <scope>NUCLEOTIDE SEQUENCE</scope>
    <source>
        <strain evidence="1">Expedition CK06-06</strain>
    </source>
</reference>
<dbReference type="AlphaFoldDB" id="X1I9H3"/>